<gene>
    <name evidence="17" type="primary">queH</name>
    <name evidence="18" type="ordered locus">Thein_1002</name>
</gene>
<dbReference type="EC" id="1.17.99.6" evidence="4 17"/>
<evidence type="ECO:0000256" key="6">
    <source>
        <dbReference type="ARBA" id="ARBA00022485"/>
    </source>
</evidence>
<evidence type="ECO:0000256" key="11">
    <source>
        <dbReference type="ARBA" id="ARBA00023004"/>
    </source>
</evidence>
<name>F8ADK0_THEID</name>
<comment type="pathway">
    <text evidence="2 17">tRNA modification; tRNA-queuosine biosynthesis.</text>
</comment>
<dbReference type="GO" id="GO:0046872">
    <property type="term" value="F:metal ion binding"/>
    <property type="evidence" value="ECO:0007669"/>
    <property type="project" value="UniProtKB-KW"/>
</dbReference>
<evidence type="ECO:0000256" key="9">
    <source>
        <dbReference type="ARBA" id="ARBA00022785"/>
    </source>
</evidence>
<evidence type="ECO:0000256" key="17">
    <source>
        <dbReference type="HAMAP-Rule" id="MF_02089"/>
    </source>
</evidence>
<evidence type="ECO:0000256" key="7">
    <source>
        <dbReference type="ARBA" id="ARBA00022694"/>
    </source>
</evidence>
<keyword evidence="7 17" id="KW-0819">tRNA processing</keyword>
<reference evidence="19" key="1">
    <citation type="submission" date="2011-04" db="EMBL/GenBank/DDBJ databases">
        <title>The complete genome of Thermodesulfatator indicus DSM 15286.</title>
        <authorList>
            <person name="Lucas S."/>
            <person name="Copeland A."/>
            <person name="Lapidus A."/>
            <person name="Bruce D."/>
            <person name="Goodwin L."/>
            <person name="Pitluck S."/>
            <person name="Peters L."/>
            <person name="Kyrpides N."/>
            <person name="Mavromatis K."/>
            <person name="Pagani I."/>
            <person name="Ivanova N."/>
            <person name="Saunders L."/>
            <person name="Detter J.C."/>
            <person name="Tapia R."/>
            <person name="Han C."/>
            <person name="Land M."/>
            <person name="Hauser L."/>
            <person name="Markowitz V."/>
            <person name="Cheng J.-F."/>
            <person name="Hugenholtz P."/>
            <person name="Woyke T."/>
            <person name="Wu D."/>
            <person name="Spring S."/>
            <person name="Schroeder M."/>
            <person name="Brambilla E."/>
            <person name="Klenk H.-P."/>
            <person name="Eisen J.A."/>
        </authorList>
    </citation>
    <scope>NUCLEOTIDE SEQUENCE [LARGE SCALE GENOMIC DNA]</scope>
    <source>
        <strain evidence="19">DSM 15286 / JCM 11887 / CIR29812</strain>
    </source>
</reference>
<dbReference type="InterPro" id="IPR003828">
    <property type="entry name" value="QueH"/>
</dbReference>
<keyword evidence="19" id="KW-1185">Reference proteome</keyword>
<keyword evidence="13 17" id="KW-1015">Disulfide bond</keyword>
<comment type="catalytic activity">
    <reaction evidence="16 17">
        <text>epoxyqueuosine(34) in tRNA + AH2 = queuosine(34) in tRNA + A + H2O</text>
        <dbReference type="Rhea" id="RHEA:32159"/>
        <dbReference type="Rhea" id="RHEA-COMP:18571"/>
        <dbReference type="Rhea" id="RHEA-COMP:18582"/>
        <dbReference type="ChEBI" id="CHEBI:13193"/>
        <dbReference type="ChEBI" id="CHEBI:15377"/>
        <dbReference type="ChEBI" id="CHEBI:17499"/>
        <dbReference type="ChEBI" id="CHEBI:194431"/>
        <dbReference type="ChEBI" id="CHEBI:194443"/>
        <dbReference type="EC" id="1.17.99.6"/>
    </reaction>
</comment>
<dbReference type="KEGG" id="tid:Thein_1002"/>
<keyword evidence="9 17" id="KW-0671">Queuosine biosynthesis</keyword>
<evidence type="ECO:0000256" key="1">
    <source>
        <dbReference type="ARBA" id="ARBA00002268"/>
    </source>
</evidence>
<dbReference type="PaxDb" id="667014-Thein_1002"/>
<feature type="binding site" evidence="17">
    <location>
        <position position="15"/>
    </location>
    <ligand>
        <name>[4Fe-4S] cluster</name>
        <dbReference type="ChEBI" id="CHEBI:49883"/>
    </ligand>
</feature>
<feature type="binding site" evidence="17">
    <location>
        <position position="14"/>
    </location>
    <ligand>
        <name>[4Fe-4S] cluster</name>
        <dbReference type="ChEBI" id="CHEBI:49883"/>
    </ligand>
</feature>
<evidence type="ECO:0000256" key="4">
    <source>
        <dbReference type="ARBA" id="ARBA00012622"/>
    </source>
</evidence>
<dbReference type="EMBL" id="CP002683">
    <property type="protein sequence ID" value="AEH44874.1"/>
    <property type="molecule type" value="Genomic_DNA"/>
</dbReference>
<evidence type="ECO:0000256" key="10">
    <source>
        <dbReference type="ARBA" id="ARBA00023002"/>
    </source>
</evidence>
<protein>
    <recommendedName>
        <fullName evidence="5 17">Epoxyqueuosine reductase QueH</fullName>
        <ecNumber evidence="4 17">1.17.99.6</ecNumber>
    </recommendedName>
    <alternativeName>
        <fullName evidence="15 17">Queuosine biosynthesis protein QueH</fullName>
    </alternativeName>
</protein>
<dbReference type="GO" id="GO:0052693">
    <property type="term" value="F:epoxyqueuosine reductase activity"/>
    <property type="evidence" value="ECO:0007669"/>
    <property type="project" value="UniProtKB-UniRule"/>
</dbReference>
<keyword evidence="12 17" id="KW-0411">Iron-sulfur</keyword>
<proteinExistence type="inferred from homology"/>
<dbReference type="AlphaFoldDB" id="F8ADK0"/>
<dbReference type="InParanoid" id="F8ADK0"/>
<dbReference type="PANTHER" id="PTHR36701">
    <property type="entry name" value="EPOXYQUEUOSINE REDUCTASE QUEH"/>
    <property type="match status" value="1"/>
</dbReference>
<sequence>MMKMKKSKILLHICCGPCALYPLKVLYKEGFEVTGYFFNPNIHPYQEFRRRIRALRQVAEIKNLPVIYDTEYGLRNFLRAITYREDKRCEICYLIRLEQTVKKALEEKAEAFTTTLLYSRYQAHSLIKDIAEDLAFRYKVPFLYKDFRIGWEEGQEEAKILDIYRQPYCGCIFSEEERYNKKLRRRLRRAKNESL</sequence>
<evidence type="ECO:0000256" key="16">
    <source>
        <dbReference type="ARBA" id="ARBA00047415"/>
    </source>
</evidence>
<dbReference type="Pfam" id="PF02677">
    <property type="entry name" value="QueH"/>
    <property type="match status" value="1"/>
</dbReference>
<dbReference type="UniPathway" id="UPA00392"/>
<feature type="disulfide bond" description="Redox-active" evidence="17">
    <location>
        <begin position="169"/>
        <end position="171"/>
    </location>
</feature>
<dbReference type="HOGENOM" id="CLU_088177_1_1_0"/>
<keyword evidence="10 17" id="KW-0560">Oxidoreductase</keyword>
<feature type="binding site" evidence="17">
    <location>
        <position position="92"/>
    </location>
    <ligand>
        <name>[4Fe-4S] cluster</name>
        <dbReference type="ChEBI" id="CHEBI:49883"/>
    </ligand>
</feature>
<feature type="binding site" evidence="17">
    <location>
        <position position="89"/>
    </location>
    <ligand>
        <name>[4Fe-4S] cluster</name>
        <dbReference type="ChEBI" id="CHEBI:49883"/>
    </ligand>
</feature>
<organism evidence="18 19">
    <name type="scientific">Thermodesulfatator indicus (strain DSM 15286 / JCM 11887 / CIR29812)</name>
    <dbReference type="NCBI Taxonomy" id="667014"/>
    <lineage>
        <taxon>Bacteria</taxon>
        <taxon>Pseudomonadati</taxon>
        <taxon>Thermodesulfobacteriota</taxon>
        <taxon>Thermodesulfobacteria</taxon>
        <taxon>Thermodesulfobacteriales</taxon>
        <taxon>Thermodesulfatatoraceae</taxon>
        <taxon>Thermodesulfatator</taxon>
    </lineage>
</organism>
<comment type="similarity">
    <text evidence="3 17">Belongs to the QueH family.</text>
</comment>
<keyword evidence="14 17" id="KW-0676">Redox-active center</keyword>
<evidence type="ECO:0000256" key="3">
    <source>
        <dbReference type="ARBA" id="ARBA00008207"/>
    </source>
</evidence>
<keyword evidence="11 17" id="KW-0408">Iron</keyword>
<evidence type="ECO:0000256" key="2">
    <source>
        <dbReference type="ARBA" id="ARBA00004691"/>
    </source>
</evidence>
<dbReference type="Proteomes" id="UP000006793">
    <property type="component" value="Chromosome"/>
</dbReference>
<evidence type="ECO:0000313" key="19">
    <source>
        <dbReference type="Proteomes" id="UP000006793"/>
    </source>
</evidence>
<evidence type="ECO:0000256" key="5">
    <source>
        <dbReference type="ARBA" id="ARBA00016895"/>
    </source>
</evidence>
<dbReference type="GO" id="GO:0008616">
    <property type="term" value="P:tRNA queuosine(34) biosynthetic process"/>
    <property type="evidence" value="ECO:0007669"/>
    <property type="project" value="UniProtKB-UniRule"/>
</dbReference>
<dbReference type="HAMAP" id="MF_02089">
    <property type="entry name" value="QueH"/>
    <property type="match status" value="1"/>
</dbReference>
<reference evidence="18 19" key="2">
    <citation type="journal article" date="2012" name="Stand. Genomic Sci.">
        <title>Complete genome sequence of the thermophilic sulfate-reducing ocean bacterium Thermodesulfatator indicus type strain (CIR29812(T)).</title>
        <authorList>
            <person name="Anderson I."/>
            <person name="Saunders E."/>
            <person name="Lapidus A."/>
            <person name="Nolan M."/>
            <person name="Lucas S."/>
            <person name="Tice H."/>
            <person name="Del Rio T.G."/>
            <person name="Cheng J.F."/>
            <person name="Han C."/>
            <person name="Tapia R."/>
            <person name="Goodwin L.A."/>
            <person name="Pitluck S."/>
            <person name="Liolios K."/>
            <person name="Mavromatis K."/>
            <person name="Pagani I."/>
            <person name="Ivanova N."/>
            <person name="Mikhailova N."/>
            <person name="Pati A."/>
            <person name="Chen A."/>
            <person name="Palaniappan K."/>
            <person name="Land M."/>
            <person name="Hauser L."/>
            <person name="Jeffries C.D."/>
            <person name="Chang Y.J."/>
            <person name="Brambilla E.M."/>
            <person name="Rohde M."/>
            <person name="Spring S."/>
            <person name="Goker M."/>
            <person name="Detter J.C."/>
            <person name="Woyke T."/>
            <person name="Bristow J."/>
            <person name="Eisen J.A."/>
            <person name="Markowitz V."/>
            <person name="Hugenholtz P."/>
            <person name="Kyrpides N.C."/>
            <person name="Klenk H.P."/>
        </authorList>
    </citation>
    <scope>NUCLEOTIDE SEQUENCE [LARGE SCALE GENOMIC DNA]</scope>
    <source>
        <strain evidence="19">DSM 15286 / JCM 11887 / CIR29812</strain>
    </source>
</reference>
<dbReference type="PATRIC" id="fig|667014.3.peg.1028"/>
<comment type="function">
    <text evidence="1 17">Catalyzes the conversion of epoxyqueuosine (oQ) to queuosine (Q), which is a hypermodified base found in the wobble positions of tRNA(Asp), tRNA(Asn), tRNA(His) and tRNA(Tyr).</text>
</comment>
<evidence type="ECO:0000256" key="14">
    <source>
        <dbReference type="ARBA" id="ARBA00023284"/>
    </source>
</evidence>
<dbReference type="STRING" id="667014.Thein_1002"/>
<evidence type="ECO:0000256" key="12">
    <source>
        <dbReference type="ARBA" id="ARBA00023014"/>
    </source>
</evidence>
<accession>F8ADK0</accession>
<evidence type="ECO:0000256" key="8">
    <source>
        <dbReference type="ARBA" id="ARBA00022723"/>
    </source>
</evidence>
<dbReference type="PANTHER" id="PTHR36701:SF1">
    <property type="entry name" value="EPOXYQUEUOSINE REDUCTASE QUEH"/>
    <property type="match status" value="1"/>
</dbReference>
<dbReference type="GO" id="GO:0051539">
    <property type="term" value="F:4 iron, 4 sulfur cluster binding"/>
    <property type="evidence" value="ECO:0007669"/>
    <property type="project" value="UniProtKB-UniRule"/>
</dbReference>
<evidence type="ECO:0000313" key="18">
    <source>
        <dbReference type="EMBL" id="AEH44874.1"/>
    </source>
</evidence>
<dbReference type="eggNOG" id="COG1636">
    <property type="taxonomic scope" value="Bacteria"/>
</dbReference>
<evidence type="ECO:0000256" key="15">
    <source>
        <dbReference type="ARBA" id="ARBA00031446"/>
    </source>
</evidence>
<keyword evidence="6 17" id="KW-0004">4Fe-4S</keyword>
<evidence type="ECO:0000256" key="13">
    <source>
        <dbReference type="ARBA" id="ARBA00023157"/>
    </source>
</evidence>
<keyword evidence="8 17" id="KW-0479">Metal-binding</keyword>